<proteinExistence type="predicted"/>
<keyword evidence="2" id="KW-1185">Reference proteome</keyword>
<sequence length="107" mass="11695">MDSISDILGSVSTPSIAARTQDLHALTRAWVTERVAPELLPYPGALMARTLARVRAQIEAVEEQAARGAEGPRGRGASKAFRLVVVQTELERVKFLVRGFLRARIAK</sequence>
<organism evidence="1 2">
    <name type="scientific">Cryomyces minteri</name>
    <dbReference type="NCBI Taxonomy" id="331657"/>
    <lineage>
        <taxon>Eukaryota</taxon>
        <taxon>Fungi</taxon>
        <taxon>Dikarya</taxon>
        <taxon>Ascomycota</taxon>
        <taxon>Pezizomycotina</taxon>
        <taxon>Dothideomycetes</taxon>
        <taxon>Dothideomycetes incertae sedis</taxon>
        <taxon>Cryomyces</taxon>
    </lineage>
</organism>
<dbReference type="GO" id="GO:0000727">
    <property type="term" value="P:double-strand break repair via break-induced replication"/>
    <property type="evidence" value="ECO:0007669"/>
    <property type="project" value="TreeGrafter"/>
</dbReference>
<dbReference type="EMBL" id="NAJN01003948">
    <property type="protein sequence ID" value="TKA32261.1"/>
    <property type="molecule type" value="Genomic_DNA"/>
</dbReference>
<name>A0A4U0UA71_9PEZI</name>
<dbReference type="PIRSF" id="PIRSF007764">
    <property type="entry name" value="Sld5"/>
    <property type="match status" value="1"/>
</dbReference>
<dbReference type="CDD" id="cd11711">
    <property type="entry name" value="GINS_A_Sld5"/>
    <property type="match status" value="1"/>
</dbReference>
<dbReference type="Proteomes" id="UP000308768">
    <property type="component" value="Unassembled WGS sequence"/>
</dbReference>
<dbReference type="GO" id="GO:0000811">
    <property type="term" value="C:GINS complex"/>
    <property type="evidence" value="ECO:0007669"/>
    <property type="project" value="TreeGrafter"/>
</dbReference>
<dbReference type="PANTHER" id="PTHR21206">
    <property type="entry name" value="SLD5 PROTEIN"/>
    <property type="match status" value="1"/>
</dbReference>
<dbReference type="InterPro" id="IPR008591">
    <property type="entry name" value="GINS_Sld5"/>
</dbReference>
<feature type="non-terminal residue" evidence="1">
    <location>
        <position position="107"/>
    </location>
</feature>
<dbReference type="SUPFAM" id="SSF158573">
    <property type="entry name" value="GINS helical bundle-like"/>
    <property type="match status" value="1"/>
</dbReference>
<dbReference type="InterPro" id="IPR038749">
    <property type="entry name" value="Sld5_GINS_A"/>
</dbReference>
<dbReference type="GO" id="GO:0006261">
    <property type="term" value="P:DNA-templated DNA replication"/>
    <property type="evidence" value="ECO:0007669"/>
    <property type="project" value="InterPro"/>
</dbReference>
<dbReference type="Gene3D" id="1.20.58.1030">
    <property type="match status" value="1"/>
</dbReference>
<dbReference type="AlphaFoldDB" id="A0A4U0UA71"/>
<protein>
    <submittedName>
        <fullName evidence="1">Uncharacterized protein</fullName>
    </submittedName>
</protein>
<dbReference type="InterPro" id="IPR036224">
    <property type="entry name" value="GINS_bundle-like_dom_sf"/>
</dbReference>
<dbReference type="OrthoDB" id="338231at2759"/>
<comment type="caution">
    <text evidence="1">The sequence shown here is derived from an EMBL/GenBank/DDBJ whole genome shotgun (WGS) entry which is preliminary data.</text>
</comment>
<reference evidence="1 2" key="1">
    <citation type="submission" date="2017-03" db="EMBL/GenBank/DDBJ databases">
        <title>Genomes of endolithic fungi from Antarctica.</title>
        <authorList>
            <person name="Coleine C."/>
            <person name="Masonjones S."/>
            <person name="Stajich J.E."/>
        </authorList>
    </citation>
    <scope>NUCLEOTIDE SEQUENCE [LARGE SCALE GENOMIC DNA]</scope>
    <source>
        <strain evidence="1 2">CCFEE 5187</strain>
    </source>
</reference>
<accession>A0A4U0UA71</accession>
<gene>
    <name evidence="1" type="ORF">B0A49_13800</name>
</gene>
<dbReference type="STRING" id="331657.A0A4U0UA71"/>
<evidence type="ECO:0000313" key="1">
    <source>
        <dbReference type="EMBL" id="TKA32261.1"/>
    </source>
</evidence>
<dbReference type="PANTHER" id="PTHR21206:SF0">
    <property type="entry name" value="DNA REPLICATION COMPLEX GINS PROTEIN SLD5"/>
    <property type="match status" value="1"/>
</dbReference>
<evidence type="ECO:0000313" key="2">
    <source>
        <dbReference type="Proteomes" id="UP000308768"/>
    </source>
</evidence>